<dbReference type="PROSITE" id="PS00659">
    <property type="entry name" value="GLYCOSYL_HYDROL_F5"/>
    <property type="match status" value="1"/>
</dbReference>
<reference evidence="8" key="1">
    <citation type="submission" date="2024-04" db="EMBL/GenBank/DDBJ databases">
        <title>Phylogenomic analyses of a clade within the roseobacter group suggest taxonomic reassignments of species of the genera Aestuariivita, Citreicella, Loktanella, Nautella, Pelagibaca, Ruegeria, Thalassobius, Thiobacimonas and Tropicibacter, and the proposal o.</title>
        <authorList>
            <person name="Jeon C.O."/>
        </authorList>
    </citation>
    <scope>NUCLEOTIDE SEQUENCE [LARGE SCALE GENOMIC DNA]</scope>
    <source>
        <strain evidence="8">BS5-3</strain>
    </source>
</reference>
<evidence type="ECO:0000256" key="2">
    <source>
        <dbReference type="ARBA" id="ARBA00022801"/>
    </source>
</evidence>
<evidence type="ECO:0000256" key="4">
    <source>
        <dbReference type="RuleBase" id="RU361153"/>
    </source>
</evidence>
<sequence>MRAIFLCLLVAPAWAQPFPVQRCVNLDQALEAPREGDWGYRIERGDIAWIADQGFNTIRLPVRFNAHWDGALSPQILARVDEVISWAAAEDLSVILDLHHFEALMRDPPGQAEKFAAIWTELATHYAGYDDRLIFELLNEPSEALATDEAMRLFEAVLPTIRASNPDRWVIIEGGDWASVEALADLHQPDARTALSFHYYVPWEFTHQMAPWMDAPPPPGRWGDKDDREILRRDMALAGSYDAPVLLGEFGVTTPTDPSQRARWTKAVREEADAHGIGWCHWGLAGNFAILDKTTQTWVPRMKDALISGH</sequence>
<name>A0ABZ2V3U9_9RHOB</name>
<dbReference type="InterPro" id="IPR001547">
    <property type="entry name" value="Glyco_hydro_5"/>
</dbReference>
<dbReference type="GO" id="GO:0016787">
    <property type="term" value="F:hydrolase activity"/>
    <property type="evidence" value="ECO:0007669"/>
    <property type="project" value="UniProtKB-KW"/>
</dbReference>
<dbReference type="InterPro" id="IPR050386">
    <property type="entry name" value="Glycosyl_hydrolase_5"/>
</dbReference>
<dbReference type="InterPro" id="IPR018087">
    <property type="entry name" value="Glyco_hydro_5_CS"/>
</dbReference>
<dbReference type="InterPro" id="IPR017853">
    <property type="entry name" value="GH"/>
</dbReference>
<dbReference type="EMBL" id="CP150951">
    <property type="protein sequence ID" value="WZC49097.1"/>
    <property type="molecule type" value="Genomic_DNA"/>
</dbReference>
<proteinExistence type="inferred from homology"/>
<comment type="similarity">
    <text evidence="4">Belongs to the glycosyl hydrolase 5 (cellulase A) family.</text>
</comment>
<keyword evidence="1 5" id="KW-0732">Signal</keyword>
<dbReference type="Proteomes" id="UP001440612">
    <property type="component" value="Chromosome"/>
</dbReference>
<evidence type="ECO:0000313" key="8">
    <source>
        <dbReference type="Proteomes" id="UP001440612"/>
    </source>
</evidence>
<evidence type="ECO:0000256" key="1">
    <source>
        <dbReference type="ARBA" id="ARBA00022729"/>
    </source>
</evidence>
<feature type="domain" description="Glycoside hydrolase family 5" evidence="6">
    <location>
        <begin position="38"/>
        <end position="283"/>
    </location>
</feature>
<keyword evidence="3 4" id="KW-0326">Glycosidase</keyword>
<dbReference type="Pfam" id="PF00150">
    <property type="entry name" value="Cellulase"/>
    <property type="match status" value="1"/>
</dbReference>
<feature type="chain" id="PRO_5046291657" evidence="5">
    <location>
        <begin position="16"/>
        <end position="310"/>
    </location>
</feature>
<evidence type="ECO:0000256" key="5">
    <source>
        <dbReference type="SAM" id="SignalP"/>
    </source>
</evidence>
<keyword evidence="2 4" id="KW-0378">Hydrolase</keyword>
<dbReference type="PANTHER" id="PTHR31297:SF17">
    <property type="entry name" value="ENDOGLUCANASE"/>
    <property type="match status" value="1"/>
</dbReference>
<keyword evidence="8" id="KW-1185">Reference proteome</keyword>
<dbReference type="Gene3D" id="3.20.20.80">
    <property type="entry name" value="Glycosidases"/>
    <property type="match status" value="1"/>
</dbReference>
<dbReference type="RefSeq" id="WP_341367208.1">
    <property type="nucleotide sequence ID" value="NZ_CP150951.2"/>
</dbReference>
<dbReference type="SUPFAM" id="SSF51445">
    <property type="entry name" value="(Trans)glycosidases"/>
    <property type="match status" value="1"/>
</dbReference>
<dbReference type="PANTHER" id="PTHR31297">
    <property type="entry name" value="GLUCAN ENDO-1,6-BETA-GLUCOSIDASE B"/>
    <property type="match status" value="1"/>
</dbReference>
<evidence type="ECO:0000256" key="3">
    <source>
        <dbReference type="ARBA" id="ARBA00023295"/>
    </source>
</evidence>
<protein>
    <submittedName>
        <fullName evidence="7">Glycoside hydrolase family 5 protein</fullName>
    </submittedName>
</protein>
<feature type="signal peptide" evidence="5">
    <location>
        <begin position="1"/>
        <end position="15"/>
    </location>
</feature>
<accession>A0ABZ2V3U9</accession>
<evidence type="ECO:0000313" key="7">
    <source>
        <dbReference type="EMBL" id="WZC49097.1"/>
    </source>
</evidence>
<gene>
    <name evidence="7" type="ORF">AABB29_00085</name>
</gene>
<evidence type="ECO:0000259" key="6">
    <source>
        <dbReference type="Pfam" id="PF00150"/>
    </source>
</evidence>
<organism evidence="7 8">
    <name type="scientific">Yoonia phaeophyticola</name>
    <dbReference type="NCBI Taxonomy" id="3137369"/>
    <lineage>
        <taxon>Bacteria</taxon>
        <taxon>Pseudomonadati</taxon>
        <taxon>Pseudomonadota</taxon>
        <taxon>Alphaproteobacteria</taxon>
        <taxon>Rhodobacterales</taxon>
        <taxon>Paracoccaceae</taxon>
        <taxon>Yoonia</taxon>
    </lineage>
</organism>